<dbReference type="VEuPathDB" id="TrichDB:TRFO_36922"/>
<organism evidence="1 2">
    <name type="scientific">Tritrichomonas foetus</name>
    <dbReference type="NCBI Taxonomy" id="1144522"/>
    <lineage>
        <taxon>Eukaryota</taxon>
        <taxon>Metamonada</taxon>
        <taxon>Parabasalia</taxon>
        <taxon>Tritrichomonadida</taxon>
        <taxon>Tritrichomonadidae</taxon>
        <taxon>Tritrichomonas</taxon>
    </lineage>
</organism>
<dbReference type="RefSeq" id="XP_068350102.1">
    <property type="nucleotide sequence ID" value="XM_068511125.1"/>
</dbReference>
<comment type="caution">
    <text evidence="1">The sequence shown here is derived from an EMBL/GenBank/DDBJ whole genome shotgun (WGS) entry which is preliminary data.</text>
</comment>
<dbReference type="AlphaFoldDB" id="A0A1J4JHK4"/>
<sequence length="279" mass="32838">METFSIDMNKKEMKTLSRTNAVNFTEISDGYSYYSDGETSDDLIVDQNASKMMNSSKNLSENEKEGDFMVPKVSFHLSITQHLQSIDSKVSERSQPSNFRLFQDEDFFLEKINKPFIPKQTFSKDETVGCVIIDIAHASQYKKVDSDYLRKEPHFIAWNILCPKDTEYISPYVQNNQNNFQNNFHNQFNNFHNNFQNNNFNQNNRIMSNFPYIPNYQNNYQSNFPNCNNFPNNYPNNYQNNYPNNFGDMNNFQILQHNSLPTVSVHDFPTAVHNFYKEK</sequence>
<name>A0A1J4JHK4_9EUKA</name>
<dbReference type="EMBL" id="MLAK01001147">
    <property type="protein sequence ID" value="OHS96965.1"/>
    <property type="molecule type" value="Genomic_DNA"/>
</dbReference>
<gene>
    <name evidence="1" type="ORF">TRFO_36922</name>
</gene>
<accession>A0A1J4JHK4</accession>
<keyword evidence="2" id="KW-1185">Reference proteome</keyword>
<proteinExistence type="predicted"/>
<evidence type="ECO:0000313" key="2">
    <source>
        <dbReference type="Proteomes" id="UP000179807"/>
    </source>
</evidence>
<reference evidence="1" key="1">
    <citation type="submission" date="2016-10" db="EMBL/GenBank/DDBJ databases">
        <authorList>
            <person name="Benchimol M."/>
            <person name="Almeida L.G."/>
            <person name="Vasconcelos A.T."/>
            <person name="Perreira-Neves A."/>
            <person name="Rosa I.A."/>
            <person name="Tasca T."/>
            <person name="Bogo M.R."/>
            <person name="de Souza W."/>
        </authorList>
    </citation>
    <scope>NUCLEOTIDE SEQUENCE [LARGE SCALE GENOMIC DNA]</scope>
    <source>
        <strain evidence="1">K</strain>
    </source>
</reference>
<dbReference type="GeneID" id="94845829"/>
<evidence type="ECO:0000313" key="1">
    <source>
        <dbReference type="EMBL" id="OHS96965.1"/>
    </source>
</evidence>
<dbReference type="Proteomes" id="UP000179807">
    <property type="component" value="Unassembled WGS sequence"/>
</dbReference>
<protein>
    <submittedName>
        <fullName evidence="1">Uncharacterized protein</fullName>
    </submittedName>
</protein>